<reference evidence="4" key="3">
    <citation type="submission" date="2020-10" db="EMBL/GenBank/DDBJ databases">
        <authorList>
            <person name="Scholz U."/>
            <person name="Mascher M."/>
            <person name="Fiebig A."/>
        </authorList>
    </citation>
    <scope>NUCLEOTIDE SEQUENCE [LARGE SCALE GENOMIC DNA]</scope>
    <source>
        <strain evidence="4">cv. Morex</strain>
    </source>
</reference>
<dbReference type="Proteomes" id="UP000011116">
    <property type="component" value="Chromosome 2H"/>
</dbReference>
<evidence type="ECO:0000256" key="1">
    <source>
        <dbReference type="SAM" id="MobiDB-lite"/>
    </source>
</evidence>
<dbReference type="PANTHER" id="PTHR38926">
    <property type="entry name" value="F-BOX DOMAIN CONTAINING PROTEIN, EXPRESSED"/>
    <property type="match status" value="1"/>
</dbReference>
<dbReference type="GO" id="GO:1905761">
    <property type="term" value="F:SCF ubiquitin ligase complex binding"/>
    <property type="evidence" value="ECO:0000318"/>
    <property type="project" value="GO_Central"/>
</dbReference>
<protein>
    <submittedName>
        <fullName evidence="3">Predicted protein</fullName>
    </submittedName>
</protein>
<evidence type="ECO:0000313" key="5">
    <source>
        <dbReference type="Proteomes" id="UP000011116"/>
    </source>
</evidence>
<dbReference type="InterPro" id="IPR001810">
    <property type="entry name" value="F-box_dom"/>
</dbReference>
<reference evidence="5" key="2">
    <citation type="journal article" date="2012" name="Nature">
        <title>A physical, genetic and functional sequence assembly of the barley genome.</title>
        <authorList>
            <consortium name="The International Barley Genome Sequencing Consortium"/>
            <person name="Mayer K.F."/>
            <person name="Waugh R."/>
            <person name="Brown J.W."/>
            <person name="Schulman A."/>
            <person name="Langridge P."/>
            <person name="Platzer M."/>
            <person name="Fincher G.B."/>
            <person name="Muehlbauer G.J."/>
            <person name="Sato K."/>
            <person name="Close T.J."/>
            <person name="Wise R.P."/>
            <person name="Stein N."/>
        </authorList>
    </citation>
    <scope>NUCLEOTIDE SEQUENCE [LARGE SCALE GENOMIC DNA]</scope>
    <source>
        <strain evidence="5">cv. Morex</strain>
    </source>
</reference>
<dbReference type="EMBL" id="AK362637">
    <property type="protein sequence ID" value="BAJ93841.1"/>
    <property type="molecule type" value="mRNA"/>
</dbReference>
<dbReference type="Pfam" id="PF12937">
    <property type="entry name" value="F-box-like"/>
    <property type="match status" value="1"/>
</dbReference>
<dbReference type="AlphaFoldDB" id="F2DFH0"/>
<dbReference type="PROSITE" id="PS50181">
    <property type="entry name" value="FBOX"/>
    <property type="match status" value="1"/>
</dbReference>
<feature type="region of interest" description="Disordered" evidence="1">
    <location>
        <begin position="1"/>
        <end position="28"/>
    </location>
</feature>
<sequence>MAAPAPSPSPSPSRHHRPDEPPSEEEAARDWAGLPWDALLAVLHRLDHVDVLMGAGQVCSPWRCAARDEPELWRRVEVRSHADRRPFHTAEPSRARRHSCAVLCGLARAAVRRAAGQCEAFCGEGAADDSVLSLLADEAPSLKSLRIISGDRIVDGRLRLTVTSFTLLEELELSLCTDVYPGTCEAVGSACPRLRRFRLSKDGFCKWYTKNIDQEAMAIATMRGLRSLQLFANPLSNDGLAAILAGCTRLESLDIRHCFNVGMGAAAIRARCPGIHTLRLPRDSTIDYDLKFSPQDMTPWNTQDENYCDWHDLIYCSSW</sequence>
<feature type="compositionally biased region" description="Pro residues" evidence="1">
    <location>
        <begin position="1"/>
        <end position="11"/>
    </location>
</feature>
<dbReference type="SUPFAM" id="SSF52047">
    <property type="entry name" value="RNI-like"/>
    <property type="match status" value="1"/>
</dbReference>
<dbReference type="Gene3D" id="3.80.10.10">
    <property type="entry name" value="Ribonuclease Inhibitor"/>
    <property type="match status" value="1"/>
</dbReference>
<accession>F2DFH0</accession>
<feature type="domain" description="F-box" evidence="2">
    <location>
        <begin position="28"/>
        <end position="76"/>
    </location>
</feature>
<name>F2DFH0_HORVV</name>
<dbReference type="InterPro" id="IPR032675">
    <property type="entry name" value="LRR_dom_sf"/>
</dbReference>
<proteinExistence type="evidence at transcript level"/>
<evidence type="ECO:0000259" key="2">
    <source>
        <dbReference type="PROSITE" id="PS50181"/>
    </source>
</evidence>
<dbReference type="InterPro" id="IPR036047">
    <property type="entry name" value="F-box-like_dom_sf"/>
</dbReference>
<reference evidence="4" key="4">
    <citation type="submission" date="2022-01" db="UniProtKB">
        <authorList>
            <consortium name="EnsemblPlants"/>
        </authorList>
    </citation>
    <scope>IDENTIFICATION</scope>
    <source>
        <strain evidence="4">subsp. vulgare</strain>
    </source>
</reference>
<evidence type="ECO:0000313" key="4">
    <source>
        <dbReference type="EnsemblPlants" id="HORVU.MOREX.r3.2HG0171170.1"/>
    </source>
</evidence>
<dbReference type="Gramene" id="HORVU.MOREX.r2.2HG0141340.1">
    <property type="protein sequence ID" value="HORVU.MOREX.r2.2HG0141340.1"/>
    <property type="gene ID" value="HORVU.MOREX.r2.2HG0141340"/>
</dbReference>
<dbReference type="Gramene" id="HORVU.MOREX.r3.2HG0171170.1">
    <property type="protein sequence ID" value="HORVU.MOREX.r3.2HG0171170.1"/>
    <property type="gene ID" value="HORVU.MOREX.r3.2HG0171170"/>
</dbReference>
<keyword evidence="5" id="KW-1185">Reference proteome</keyword>
<dbReference type="PANTHER" id="PTHR38926:SF28">
    <property type="entry name" value="F-BOX PROTEIN SKIP19"/>
    <property type="match status" value="1"/>
</dbReference>
<dbReference type="SMR" id="F2DFH0"/>
<dbReference type="Gene3D" id="1.20.1280.50">
    <property type="match status" value="1"/>
</dbReference>
<reference evidence="3" key="1">
    <citation type="journal article" date="2011" name="Plant Physiol.">
        <title>Comprehensive sequence analysis of 24,783 barley full-length cDNAs derived from 12 clone libraries.</title>
        <authorList>
            <person name="Matsumoto T."/>
            <person name="Tanaka T."/>
            <person name="Sakai H."/>
            <person name="Amano N."/>
            <person name="Kanamori H."/>
            <person name="Kurita K."/>
            <person name="Kikuta A."/>
            <person name="Kamiya K."/>
            <person name="Yamamoto M."/>
            <person name="Ikawa H."/>
            <person name="Fujii N."/>
            <person name="Hori K."/>
            <person name="Itoh T."/>
            <person name="Sato K."/>
        </authorList>
    </citation>
    <scope>NUCLEOTIDE SEQUENCE</scope>
    <source>
        <tissue evidence="3">Shoot and root</tissue>
    </source>
</reference>
<dbReference type="FunFam" id="1.20.1280.50:FF:000037">
    <property type="entry name" value="F-box protein SKIP19"/>
    <property type="match status" value="1"/>
</dbReference>
<dbReference type="EnsemblPlants" id="HORVU.MOREX.r3.2HG0171170.1">
    <property type="protein sequence ID" value="HORVU.MOREX.r3.2HG0171170.1"/>
    <property type="gene ID" value="HORVU.MOREX.r3.2HG0171170"/>
</dbReference>
<evidence type="ECO:0000313" key="3">
    <source>
        <dbReference type="EMBL" id="BAJ93841.1"/>
    </source>
</evidence>
<dbReference type="SUPFAM" id="SSF81383">
    <property type="entry name" value="F-box domain"/>
    <property type="match status" value="1"/>
</dbReference>
<organism evidence="3">
    <name type="scientific">Hordeum vulgare subsp. vulgare</name>
    <name type="common">Domesticated barley</name>
    <dbReference type="NCBI Taxonomy" id="112509"/>
    <lineage>
        <taxon>Eukaryota</taxon>
        <taxon>Viridiplantae</taxon>
        <taxon>Streptophyta</taxon>
        <taxon>Embryophyta</taxon>
        <taxon>Tracheophyta</taxon>
        <taxon>Spermatophyta</taxon>
        <taxon>Magnoliopsida</taxon>
        <taxon>Liliopsida</taxon>
        <taxon>Poales</taxon>
        <taxon>Poaceae</taxon>
        <taxon>BOP clade</taxon>
        <taxon>Pooideae</taxon>
        <taxon>Triticodae</taxon>
        <taxon>Triticeae</taxon>
        <taxon>Hordeinae</taxon>
        <taxon>Hordeum</taxon>
    </lineage>
</organism>